<dbReference type="Pfam" id="PF25954">
    <property type="entry name" value="Beta-barrel_RND_2"/>
    <property type="match status" value="1"/>
</dbReference>
<dbReference type="AlphaFoldDB" id="A0A858RAW5"/>
<dbReference type="InterPro" id="IPR058792">
    <property type="entry name" value="Beta-barrel_RND_2"/>
</dbReference>
<dbReference type="Proteomes" id="UP000501891">
    <property type="component" value="Chromosome"/>
</dbReference>
<dbReference type="GO" id="GO:1990281">
    <property type="term" value="C:efflux pump complex"/>
    <property type="evidence" value="ECO:0007669"/>
    <property type="project" value="TreeGrafter"/>
</dbReference>
<comment type="similarity">
    <text evidence="1">Belongs to the membrane fusion protein (MFP) (TC 8.A.1) family.</text>
</comment>
<dbReference type="KEGG" id="acru:HHL28_16945"/>
<feature type="domain" description="Multidrug resistance protein MdtA-like barrel-sandwich hybrid" evidence="4">
    <location>
        <begin position="69"/>
        <end position="190"/>
    </location>
</feature>
<dbReference type="EMBL" id="CP051775">
    <property type="protein sequence ID" value="QJE74528.1"/>
    <property type="molecule type" value="Genomic_DNA"/>
</dbReference>
<evidence type="ECO:0000256" key="3">
    <source>
        <dbReference type="SAM" id="MobiDB-lite"/>
    </source>
</evidence>
<feature type="domain" description="CusB-like beta-barrel" evidence="5">
    <location>
        <begin position="202"/>
        <end position="274"/>
    </location>
</feature>
<feature type="coiled-coil region" evidence="2">
    <location>
        <begin position="140"/>
        <end position="167"/>
    </location>
</feature>
<evidence type="ECO:0000259" key="5">
    <source>
        <dbReference type="Pfam" id="PF25954"/>
    </source>
</evidence>
<proteinExistence type="inferred from homology"/>
<reference evidence="7" key="1">
    <citation type="submission" date="2020-04" db="EMBL/GenBank/DDBJ databases">
        <title>A desert anoxygenic phototrophic bacterium fixes CO2 using RubisCO under aerobic conditions.</title>
        <authorList>
            <person name="Tang K."/>
        </authorList>
    </citation>
    <scope>NUCLEOTIDE SEQUENCE [LARGE SCALE GENOMIC DNA]</scope>
    <source>
        <strain evidence="7">MIMtkB3</strain>
    </source>
</reference>
<dbReference type="InterPro" id="IPR006143">
    <property type="entry name" value="RND_pump_MFP"/>
</dbReference>
<evidence type="ECO:0000313" key="7">
    <source>
        <dbReference type="EMBL" id="QJE74528.1"/>
    </source>
</evidence>
<feature type="region of interest" description="Disordered" evidence="3">
    <location>
        <begin position="345"/>
        <end position="366"/>
    </location>
</feature>
<dbReference type="Gene3D" id="2.40.50.100">
    <property type="match status" value="1"/>
</dbReference>
<name>A0A858RAW5_9PROT</name>
<evidence type="ECO:0000259" key="4">
    <source>
        <dbReference type="Pfam" id="PF25917"/>
    </source>
</evidence>
<evidence type="ECO:0000256" key="1">
    <source>
        <dbReference type="ARBA" id="ARBA00009477"/>
    </source>
</evidence>
<dbReference type="Gene3D" id="1.10.287.470">
    <property type="entry name" value="Helix hairpin bin"/>
    <property type="match status" value="1"/>
</dbReference>
<evidence type="ECO:0000259" key="6">
    <source>
        <dbReference type="Pfam" id="PF25989"/>
    </source>
</evidence>
<dbReference type="GO" id="GO:0015562">
    <property type="term" value="F:efflux transmembrane transporter activity"/>
    <property type="evidence" value="ECO:0007669"/>
    <property type="project" value="TreeGrafter"/>
</dbReference>
<dbReference type="Gene3D" id="2.40.420.20">
    <property type="match status" value="1"/>
</dbReference>
<protein>
    <submittedName>
        <fullName evidence="7">Efflux RND transporter periplasmic adaptor subunit</fullName>
    </submittedName>
</protein>
<dbReference type="NCBIfam" id="TIGR01730">
    <property type="entry name" value="RND_mfp"/>
    <property type="match status" value="1"/>
</dbReference>
<dbReference type="Pfam" id="PF25917">
    <property type="entry name" value="BSH_RND"/>
    <property type="match status" value="1"/>
</dbReference>
<dbReference type="Pfam" id="PF25989">
    <property type="entry name" value="YknX_C"/>
    <property type="match status" value="1"/>
</dbReference>
<accession>A0A858RAW5</accession>
<evidence type="ECO:0000313" key="8">
    <source>
        <dbReference type="Proteomes" id="UP000501891"/>
    </source>
</evidence>
<organism evidence="7 8">
    <name type="scientific">Aerophototrophica crusticola</name>
    <dbReference type="NCBI Taxonomy" id="1709002"/>
    <lineage>
        <taxon>Bacteria</taxon>
        <taxon>Pseudomonadati</taxon>
        <taxon>Pseudomonadota</taxon>
        <taxon>Alphaproteobacteria</taxon>
        <taxon>Rhodospirillales</taxon>
        <taxon>Rhodospirillaceae</taxon>
        <taxon>Aerophototrophica</taxon>
    </lineage>
</organism>
<dbReference type="InterPro" id="IPR058637">
    <property type="entry name" value="YknX-like_C"/>
</dbReference>
<dbReference type="PANTHER" id="PTHR30469:SF16">
    <property type="entry name" value="HAE1 FAMILY EFFLUX PUMP MFP COMPONENT"/>
    <property type="match status" value="1"/>
</dbReference>
<gene>
    <name evidence="7" type="ORF">HHL28_16945</name>
</gene>
<dbReference type="PANTHER" id="PTHR30469">
    <property type="entry name" value="MULTIDRUG RESISTANCE PROTEIN MDTA"/>
    <property type="match status" value="1"/>
</dbReference>
<dbReference type="InterPro" id="IPR058625">
    <property type="entry name" value="MdtA-like_BSH"/>
</dbReference>
<dbReference type="FunFam" id="2.40.30.170:FF:000010">
    <property type="entry name" value="Efflux RND transporter periplasmic adaptor subunit"/>
    <property type="match status" value="1"/>
</dbReference>
<sequence>MRLLPQLAILAVLAAAGGGAWYMTMGGGAATQGPSAAAPRPVSVVAVPAAKGDILVSFDAVGTLRANEAVTVTSKTAGIVKAIQFTEGQQVQAGSVLVELDDTEARANLAVAEANRRNIQQLLDRSRALLGRQAVAQARVDELMTELQGAEASVRAAQARLQDLTIRAPFTGITGLRQVSPGALVRPADPVTTLDDVREVKLDFTVPQAALRSLGPGMTVNGLTSAFPGQPFQGKVTAIDTRVDPLSRTLTVVATLPNGEQKLKPGMFMTVQLTLENRKDVVLVPEEALVPVGDQQFAFAVVDNKAQRRPLKIGARQSGMVEVLDGIRAGELVVTRGVQKVRDGQPVAPQVPQGLAPAVAQRPTQS</sequence>
<keyword evidence="8" id="KW-1185">Reference proteome</keyword>
<keyword evidence="2" id="KW-0175">Coiled coil</keyword>
<feature type="domain" description="YknX-like C-terminal permuted SH3-like" evidence="6">
    <location>
        <begin position="282"/>
        <end position="348"/>
    </location>
</feature>
<evidence type="ECO:0000256" key="2">
    <source>
        <dbReference type="SAM" id="Coils"/>
    </source>
</evidence>
<dbReference type="Gene3D" id="2.40.30.170">
    <property type="match status" value="1"/>
</dbReference>
<dbReference type="SUPFAM" id="SSF111369">
    <property type="entry name" value="HlyD-like secretion proteins"/>
    <property type="match status" value="1"/>
</dbReference>